<dbReference type="Gene3D" id="1.10.357.10">
    <property type="entry name" value="Tetracycline Repressor, domain 2"/>
    <property type="match status" value="1"/>
</dbReference>
<evidence type="ECO:0000313" key="4">
    <source>
        <dbReference type="EMBL" id="UTI64744.1"/>
    </source>
</evidence>
<evidence type="ECO:0000256" key="2">
    <source>
        <dbReference type="PROSITE-ProRule" id="PRU00335"/>
    </source>
</evidence>
<dbReference type="Pfam" id="PF17932">
    <property type="entry name" value="TetR_C_24"/>
    <property type="match status" value="1"/>
</dbReference>
<dbReference type="Proteomes" id="UP001056035">
    <property type="component" value="Chromosome"/>
</dbReference>
<dbReference type="SUPFAM" id="SSF48498">
    <property type="entry name" value="Tetracyclin repressor-like, C-terminal domain"/>
    <property type="match status" value="1"/>
</dbReference>
<reference evidence="4 5" key="1">
    <citation type="submission" date="2022-06" db="EMBL/GenBank/DDBJ databases">
        <title>Paraconexibacter antarcticus.</title>
        <authorList>
            <person name="Kim C.S."/>
        </authorList>
    </citation>
    <scope>NUCLEOTIDE SEQUENCE [LARGE SCALE GENOMIC DNA]</scope>
    <source>
        <strain evidence="4 5">02-257</strain>
    </source>
</reference>
<dbReference type="PANTHER" id="PTHR30055">
    <property type="entry name" value="HTH-TYPE TRANSCRIPTIONAL REGULATOR RUTR"/>
    <property type="match status" value="1"/>
</dbReference>
<dbReference type="Gene3D" id="1.10.10.60">
    <property type="entry name" value="Homeodomain-like"/>
    <property type="match status" value="1"/>
</dbReference>
<dbReference type="InterPro" id="IPR001647">
    <property type="entry name" value="HTH_TetR"/>
</dbReference>
<dbReference type="RefSeq" id="WP_254571442.1">
    <property type="nucleotide sequence ID" value="NZ_CP098502.1"/>
</dbReference>
<dbReference type="InterPro" id="IPR009057">
    <property type="entry name" value="Homeodomain-like_sf"/>
</dbReference>
<organism evidence="4 5">
    <name type="scientific">Paraconexibacter antarcticus</name>
    <dbReference type="NCBI Taxonomy" id="2949664"/>
    <lineage>
        <taxon>Bacteria</taxon>
        <taxon>Bacillati</taxon>
        <taxon>Actinomycetota</taxon>
        <taxon>Thermoleophilia</taxon>
        <taxon>Solirubrobacterales</taxon>
        <taxon>Paraconexibacteraceae</taxon>
        <taxon>Paraconexibacter</taxon>
    </lineage>
</organism>
<dbReference type="PROSITE" id="PS50977">
    <property type="entry name" value="HTH_TETR_2"/>
    <property type="match status" value="1"/>
</dbReference>
<dbReference type="InterPro" id="IPR023772">
    <property type="entry name" value="DNA-bd_HTH_TetR-type_CS"/>
</dbReference>
<accession>A0ABY5DT24</accession>
<dbReference type="PANTHER" id="PTHR30055:SF226">
    <property type="entry name" value="HTH-TYPE TRANSCRIPTIONAL REGULATOR PKSA"/>
    <property type="match status" value="1"/>
</dbReference>
<gene>
    <name evidence="4" type="ORF">NBH00_00700</name>
</gene>
<evidence type="ECO:0000259" key="3">
    <source>
        <dbReference type="PROSITE" id="PS50977"/>
    </source>
</evidence>
<proteinExistence type="predicted"/>
<keyword evidence="5" id="KW-1185">Reference proteome</keyword>
<dbReference type="EMBL" id="CP098502">
    <property type="protein sequence ID" value="UTI64744.1"/>
    <property type="molecule type" value="Genomic_DNA"/>
</dbReference>
<dbReference type="InterPro" id="IPR036271">
    <property type="entry name" value="Tet_transcr_reg_TetR-rel_C_sf"/>
</dbReference>
<evidence type="ECO:0000313" key="5">
    <source>
        <dbReference type="Proteomes" id="UP001056035"/>
    </source>
</evidence>
<protein>
    <submittedName>
        <fullName evidence="4">TetR/AcrR family transcriptional regulator</fullName>
    </submittedName>
</protein>
<dbReference type="Pfam" id="PF00440">
    <property type="entry name" value="TetR_N"/>
    <property type="match status" value="1"/>
</dbReference>
<feature type="domain" description="HTH tetR-type" evidence="3">
    <location>
        <begin position="5"/>
        <end position="65"/>
    </location>
</feature>
<keyword evidence="1 2" id="KW-0238">DNA-binding</keyword>
<dbReference type="PROSITE" id="PS01081">
    <property type="entry name" value="HTH_TETR_1"/>
    <property type="match status" value="1"/>
</dbReference>
<dbReference type="InterPro" id="IPR050109">
    <property type="entry name" value="HTH-type_TetR-like_transc_reg"/>
</dbReference>
<dbReference type="PRINTS" id="PR00455">
    <property type="entry name" value="HTHTETR"/>
</dbReference>
<evidence type="ECO:0000256" key="1">
    <source>
        <dbReference type="ARBA" id="ARBA00023125"/>
    </source>
</evidence>
<sequence>MTAAPGTRERLLDAALDLTREGGYAAVTVGAVAARAGVSAGALYRHWPGKGELVAELFRTVCARELSAMEQAASSAGTAADRIDAVLSTFAGRALHHPRLAWTLLAEPVDPLLEAERLAYRRAYRELVAGLLVAGVQAGELPAQDVDVVAAGLVGALGEALVGPISPLAGGPPDAAALLATLRVFARRAIGAPAAQV</sequence>
<dbReference type="InterPro" id="IPR041490">
    <property type="entry name" value="KstR2_TetR_C"/>
</dbReference>
<dbReference type="SUPFAM" id="SSF46689">
    <property type="entry name" value="Homeodomain-like"/>
    <property type="match status" value="1"/>
</dbReference>
<name>A0ABY5DT24_9ACTN</name>
<feature type="DNA-binding region" description="H-T-H motif" evidence="2">
    <location>
        <begin position="28"/>
        <end position="47"/>
    </location>
</feature>